<accession>A0A160TYU9</accession>
<dbReference type="AlphaFoldDB" id="A0A160TYU9"/>
<dbReference type="InterPro" id="IPR008309">
    <property type="entry name" value="YdbL"/>
</dbReference>
<organism evidence="1">
    <name type="scientific">hydrothermal vent metagenome</name>
    <dbReference type="NCBI Taxonomy" id="652676"/>
    <lineage>
        <taxon>unclassified sequences</taxon>
        <taxon>metagenomes</taxon>
        <taxon>ecological metagenomes</taxon>
    </lineage>
</organism>
<gene>
    <name evidence="1" type="ORF">MGWOODY_Hyp117</name>
</gene>
<dbReference type="Pfam" id="PF07027">
    <property type="entry name" value="DUF1318"/>
    <property type="match status" value="1"/>
</dbReference>
<dbReference type="EMBL" id="CZQD01000013">
    <property type="protein sequence ID" value="CUS55847.1"/>
    <property type="molecule type" value="Genomic_DNA"/>
</dbReference>
<proteinExistence type="predicted"/>
<sequence length="116" mass="12246">MMKSLRTFFAALALAFGLAAMSPAAFAGDPAIDAAIEAGEVGERIDGRLGVIGSADPSLIRKVQEINNKRAAKYAEVATETGTTVAEVARITGEKQISKLSPGQWYMDASGSWKQK</sequence>
<dbReference type="PIRSF" id="PIRSF025560">
    <property type="entry name" value="UCP025560"/>
    <property type="match status" value="1"/>
</dbReference>
<name>A0A160TYU9_9ZZZZ</name>
<protein>
    <recommendedName>
        <fullName evidence="2">DUF1318 domain-containing protein</fullName>
    </recommendedName>
</protein>
<evidence type="ECO:0008006" key="2">
    <source>
        <dbReference type="Google" id="ProtNLM"/>
    </source>
</evidence>
<reference evidence="1" key="1">
    <citation type="submission" date="2015-10" db="EMBL/GenBank/DDBJ databases">
        <authorList>
            <person name="Gilbert D.G."/>
        </authorList>
    </citation>
    <scope>NUCLEOTIDE SEQUENCE</scope>
</reference>
<evidence type="ECO:0000313" key="1">
    <source>
        <dbReference type="EMBL" id="CUS55847.1"/>
    </source>
</evidence>